<dbReference type="GO" id="GO:0016491">
    <property type="term" value="F:oxidoreductase activity"/>
    <property type="evidence" value="ECO:0007669"/>
    <property type="project" value="InterPro"/>
</dbReference>
<dbReference type="InterPro" id="IPR009799">
    <property type="entry name" value="EthD_dom"/>
</dbReference>
<sequence length="116" mass="13330">MRRLPHLTRAEFHRYWRDEHPKAAPAGAVENLGIRRYVQVFALSEDLNETLRAVRGGEEDFDGVAEIWLDGTDDYLDRWTDGAGLEAVRAFLDDEANFVDWTRSVFFLGEEETVIG</sequence>
<evidence type="ECO:0000313" key="2">
    <source>
        <dbReference type="EMBL" id="SVB51419.1"/>
    </source>
</evidence>
<protein>
    <recommendedName>
        <fullName evidence="1">EthD domain-containing protein</fullName>
    </recommendedName>
</protein>
<dbReference type="EMBL" id="UINC01045090">
    <property type="protein sequence ID" value="SVB51419.1"/>
    <property type="molecule type" value="Genomic_DNA"/>
</dbReference>
<dbReference type="SUPFAM" id="SSF54909">
    <property type="entry name" value="Dimeric alpha+beta barrel"/>
    <property type="match status" value="1"/>
</dbReference>
<evidence type="ECO:0000259" key="1">
    <source>
        <dbReference type="Pfam" id="PF07110"/>
    </source>
</evidence>
<dbReference type="InterPro" id="IPR011008">
    <property type="entry name" value="Dimeric_a/b-barrel"/>
</dbReference>
<name>A0A382ELZ6_9ZZZZ</name>
<gene>
    <name evidence="2" type="ORF">METZ01_LOCUS204273</name>
</gene>
<dbReference type="Gene3D" id="3.30.70.100">
    <property type="match status" value="1"/>
</dbReference>
<dbReference type="Pfam" id="PF07110">
    <property type="entry name" value="EthD"/>
    <property type="match status" value="1"/>
</dbReference>
<dbReference type="AlphaFoldDB" id="A0A382ELZ6"/>
<accession>A0A382ELZ6</accession>
<reference evidence="2" key="1">
    <citation type="submission" date="2018-05" db="EMBL/GenBank/DDBJ databases">
        <authorList>
            <person name="Lanie J.A."/>
            <person name="Ng W.-L."/>
            <person name="Kazmierczak K.M."/>
            <person name="Andrzejewski T.M."/>
            <person name="Davidsen T.M."/>
            <person name="Wayne K.J."/>
            <person name="Tettelin H."/>
            <person name="Glass J.I."/>
            <person name="Rusch D."/>
            <person name="Podicherti R."/>
            <person name="Tsui H.-C.T."/>
            <person name="Winkler M.E."/>
        </authorList>
    </citation>
    <scope>NUCLEOTIDE SEQUENCE</scope>
</reference>
<proteinExistence type="predicted"/>
<organism evidence="2">
    <name type="scientific">marine metagenome</name>
    <dbReference type="NCBI Taxonomy" id="408172"/>
    <lineage>
        <taxon>unclassified sequences</taxon>
        <taxon>metagenomes</taxon>
        <taxon>ecological metagenomes</taxon>
    </lineage>
</organism>
<feature type="domain" description="EthD" evidence="1">
    <location>
        <begin position="5"/>
        <end position="100"/>
    </location>
</feature>